<comment type="caution">
    <text evidence="2">The sequence shown here is derived from an EMBL/GenBank/DDBJ whole genome shotgun (WGS) entry which is preliminary data.</text>
</comment>
<dbReference type="AlphaFoldDB" id="A0A4Z2I135"/>
<dbReference type="Proteomes" id="UP000314294">
    <property type="component" value="Unassembled WGS sequence"/>
</dbReference>
<keyword evidence="3" id="KW-1185">Reference proteome</keyword>
<protein>
    <submittedName>
        <fullName evidence="2">Uncharacterized protein</fullName>
    </submittedName>
</protein>
<proteinExistence type="predicted"/>
<evidence type="ECO:0000256" key="1">
    <source>
        <dbReference type="SAM" id="MobiDB-lite"/>
    </source>
</evidence>
<organism evidence="2 3">
    <name type="scientific">Liparis tanakae</name>
    <name type="common">Tanaka's snailfish</name>
    <dbReference type="NCBI Taxonomy" id="230148"/>
    <lineage>
        <taxon>Eukaryota</taxon>
        <taxon>Metazoa</taxon>
        <taxon>Chordata</taxon>
        <taxon>Craniata</taxon>
        <taxon>Vertebrata</taxon>
        <taxon>Euteleostomi</taxon>
        <taxon>Actinopterygii</taxon>
        <taxon>Neopterygii</taxon>
        <taxon>Teleostei</taxon>
        <taxon>Neoteleostei</taxon>
        <taxon>Acanthomorphata</taxon>
        <taxon>Eupercaria</taxon>
        <taxon>Perciformes</taxon>
        <taxon>Cottioidei</taxon>
        <taxon>Cottales</taxon>
        <taxon>Liparidae</taxon>
        <taxon>Liparis</taxon>
    </lineage>
</organism>
<accession>A0A4Z2I135</accession>
<name>A0A4Z2I135_9TELE</name>
<dbReference type="EMBL" id="SRLO01000157">
    <property type="protein sequence ID" value="TNN70933.1"/>
    <property type="molecule type" value="Genomic_DNA"/>
</dbReference>
<gene>
    <name evidence="2" type="ORF">EYF80_018919</name>
</gene>
<evidence type="ECO:0000313" key="2">
    <source>
        <dbReference type="EMBL" id="TNN70933.1"/>
    </source>
</evidence>
<feature type="region of interest" description="Disordered" evidence="1">
    <location>
        <begin position="11"/>
        <end position="41"/>
    </location>
</feature>
<evidence type="ECO:0000313" key="3">
    <source>
        <dbReference type="Proteomes" id="UP000314294"/>
    </source>
</evidence>
<reference evidence="2 3" key="1">
    <citation type="submission" date="2019-03" db="EMBL/GenBank/DDBJ databases">
        <title>First draft genome of Liparis tanakae, snailfish: a comprehensive survey of snailfish specific genes.</title>
        <authorList>
            <person name="Kim W."/>
            <person name="Song I."/>
            <person name="Jeong J.-H."/>
            <person name="Kim D."/>
            <person name="Kim S."/>
            <person name="Ryu S."/>
            <person name="Song J.Y."/>
            <person name="Lee S.K."/>
        </authorList>
    </citation>
    <scope>NUCLEOTIDE SEQUENCE [LARGE SCALE GENOMIC DNA]</scope>
    <source>
        <tissue evidence="2">Muscle</tissue>
    </source>
</reference>
<feature type="compositionally biased region" description="Low complexity" evidence="1">
    <location>
        <begin position="13"/>
        <end position="28"/>
    </location>
</feature>
<sequence>MRASICPKLFINPSSGSGSSPSRRWVPGGPTGMRGEGEEGAQTQLGSFSALKKKGGYRLTSPSVAPLLYYFSGGRATRNED</sequence>